<keyword evidence="12" id="KW-1185">Reference proteome</keyword>
<feature type="transmembrane region" description="Helical" evidence="10">
    <location>
        <begin position="51"/>
        <end position="69"/>
    </location>
</feature>
<keyword evidence="5 9" id="KW-0297">G-protein coupled receptor</keyword>
<dbReference type="PROSITE" id="PS50262">
    <property type="entry name" value="G_PROTEIN_RECEP_F1_2"/>
    <property type="match status" value="1"/>
</dbReference>
<evidence type="ECO:0000313" key="12">
    <source>
        <dbReference type="Proteomes" id="UP001652625"/>
    </source>
</evidence>
<comment type="similarity">
    <text evidence="9">Belongs to the G-protein coupled receptor 1 family.</text>
</comment>
<evidence type="ECO:0000256" key="3">
    <source>
        <dbReference type="ARBA" id="ARBA00022692"/>
    </source>
</evidence>
<dbReference type="InterPro" id="IPR017452">
    <property type="entry name" value="GPCR_Rhodpsn_7TM"/>
</dbReference>
<keyword evidence="3 9" id="KW-0812">Transmembrane</keyword>
<dbReference type="PANTHER" id="PTHR24230">
    <property type="entry name" value="G-PROTEIN COUPLED RECEPTOR"/>
    <property type="match status" value="1"/>
</dbReference>
<dbReference type="PANTHER" id="PTHR24230:SF75">
    <property type="entry name" value="RELAXIN FAMILY PEPTIDE RECEPTOR 3"/>
    <property type="match status" value="1"/>
</dbReference>
<dbReference type="Pfam" id="PF00001">
    <property type="entry name" value="7tm_1"/>
    <property type="match status" value="1"/>
</dbReference>
<dbReference type="InterPro" id="IPR000276">
    <property type="entry name" value="GPCR_Rhodpsn"/>
</dbReference>
<evidence type="ECO:0000256" key="5">
    <source>
        <dbReference type="ARBA" id="ARBA00023040"/>
    </source>
</evidence>
<dbReference type="SUPFAM" id="SSF81321">
    <property type="entry name" value="Family A G protein-coupled receptor-like"/>
    <property type="match status" value="1"/>
</dbReference>
<dbReference type="Proteomes" id="UP001652625">
    <property type="component" value="Chromosome 13"/>
</dbReference>
<dbReference type="PRINTS" id="PR00237">
    <property type="entry name" value="GPCRRHODOPSN"/>
</dbReference>
<keyword evidence="2" id="KW-1003">Cell membrane</keyword>
<organism evidence="12 13">
    <name type="scientific">Hydra vulgaris</name>
    <name type="common">Hydra</name>
    <name type="synonym">Hydra attenuata</name>
    <dbReference type="NCBI Taxonomy" id="6087"/>
    <lineage>
        <taxon>Eukaryota</taxon>
        <taxon>Metazoa</taxon>
        <taxon>Cnidaria</taxon>
        <taxon>Hydrozoa</taxon>
        <taxon>Hydroidolina</taxon>
        <taxon>Anthoathecata</taxon>
        <taxon>Aplanulata</taxon>
        <taxon>Hydridae</taxon>
        <taxon>Hydra</taxon>
    </lineage>
</organism>
<feature type="transmembrane region" description="Helical" evidence="10">
    <location>
        <begin position="90"/>
        <end position="108"/>
    </location>
</feature>
<evidence type="ECO:0000256" key="2">
    <source>
        <dbReference type="ARBA" id="ARBA00022475"/>
    </source>
</evidence>
<dbReference type="RefSeq" id="XP_065671810.1">
    <property type="nucleotide sequence ID" value="XM_065815738.1"/>
</dbReference>
<dbReference type="Gene3D" id="1.20.1070.10">
    <property type="entry name" value="Rhodopsin 7-helix transmembrane proteins"/>
    <property type="match status" value="2"/>
</dbReference>
<evidence type="ECO:0000256" key="10">
    <source>
        <dbReference type="SAM" id="Phobius"/>
    </source>
</evidence>
<evidence type="ECO:0000259" key="11">
    <source>
        <dbReference type="PROSITE" id="PS50262"/>
    </source>
</evidence>
<feature type="transmembrane region" description="Helical" evidence="10">
    <location>
        <begin position="7"/>
        <end position="31"/>
    </location>
</feature>
<feature type="transmembrane region" description="Helical" evidence="10">
    <location>
        <begin position="299"/>
        <end position="324"/>
    </location>
</feature>
<reference evidence="13" key="1">
    <citation type="submission" date="2025-08" db="UniProtKB">
        <authorList>
            <consortium name="RefSeq"/>
        </authorList>
    </citation>
    <scope>IDENTIFICATION</scope>
</reference>
<proteinExistence type="inferred from homology"/>
<dbReference type="CDD" id="cd00637">
    <property type="entry name" value="7tm_classA_rhodopsin-like"/>
    <property type="match status" value="1"/>
</dbReference>
<feature type="transmembrane region" description="Helical" evidence="10">
    <location>
        <begin position="344"/>
        <end position="365"/>
    </location>
</feature>
<keyword evidence="8 9" id="KW-0807">Transducer</keyword>
<gene>
    <name evidence="13" type="primary">LOC101234551</name>
</gene>
<keyword evidence="4 10" id="KW-1133">Transmembrane helix</keyword>
<feature type="transmembrane region" description="Helical" evidence="10">
    <location>
        <begin position="128"/>
        <end position="151"/>
    </location>
</feature>
<evidence type="ECO:0000256" key="6">
    <source>
        <dbReference type="ARBA" id="ARBA00023136"/>
    </source>
</evidence>
<accession>A0ABM4DBQ9</accession>
<sequence>MRKAPNFRWLIVHLAVADVIYGIITPTQFLYLLFTNGEWRLGVVMCKCVQYVGPLTTNVSAWILCYMGYERYTAICYPFRQRLSTFTIHLGVSFIWVSCMLLKVQHVWRGDVKDKVCISDIPTLNEYNANAILTLIVDSLIPMIFLTYYLVRVNVTLRLRTKYLDDLRSNVPSINMNTLYQVRRRNVYGDVSCKRNNFFAENNNRQSNKFRLSRATSFCEKRRNAMYFDPSLQRAERIAQESYTTENIEDLNICRPLSGKNQLRCPNHSINALVATISRKRASIRELARIRIKEAGDRAIINVFSLTVIAFFVSSLPYNVFYLVVVLLHTTFVTVANEHKNELILANSWLGLLVISGCVMNIFIYSGKFPDFRRQIHGWLRNKDRRSVVLFFVPRKNLLIGSRR</sequence>
<evidence type="ECO:0000313" key="13">
    <source>
        <dbReference type="RefSeq" id="XP_065671810.1"/>
    </source>
</evidence>
<evidence type="ECO:0000256" key="8">
    <source>
        <dbReference type="ARBA" id="ARBA00023224"/>
    </source>
</evidence>
<evidence type="ECO:0000256" key="9">
    <source>
        <dbReference type="RuleBase" id="RU000688"/>
    </source>
</evidence>
<keyword evidence="7 9" id="KW-0675">Receptor</keyword>
<feature type="domain" description="G-protein coupled receptors family 1 profile" evidence="11">
    <location>
        <begin position="1"/>
        <end position="365"/>
    </location>
</feature>
<keyword evidence="6 10" id="KW-0472">Membrane</keyword>
<dbReference type="PROSITE" id="PS00237">
    <property type="entry name" value="G_PROTEIN_RECEP_F1_1"/>
    <property type="match status" value="1"/>
</dbReference>
<comment type="subcellular location">
    <subcellularLocation>
        <location evidence="1">Cell membrane</location>
        <topology evidence="1">Multi-pass membrane protein</topology>
    </subcellularLocation>
</comment>
<protein>
    <submittedName>
        <fullName evidence="13">Uncharacterized protein LOC101234551</fullName>
    </submittedName>
</protein>
<evidence type="ECO:0000256" key="4">
    <source>
        <dbReference type="ARBA" id="ARBA00022989"/>
    </source>
</evidence>
<dbReference type="GeneID" id="101234551"/>
<name>A0ABM4DBQ9_HYDVU</name>
<evidence type="ECO:0000256" key="1">
    <source>
        <dbReference type="ARBA" id="ARBA00004651"/>
    </source>
</evidence>
<evidence type="ECO:0000256" key="7">
    <source>
        <dbReference type="ARBA" id="ARBA00023170"/>
    </source>
</evidence>